<evidence type="ECO:0000256" key="2">
    <source>
        <dbReference type="ARBA" id="ARBA00022475"/>
    </source>
</evidence>
<dbReference type="GO" id="GO:0005886">
    <property type="term" value="C:plasma membrane"/>
    <property type="evidence" value="ECO:0007669"/>
    <property type="project" value="UniProtKB-SubCell"/>
</dbReference>
<evidence type="ECO:0000256" key="5">
    <source>
        <dbReference type="ARBA" id="ARBA00023136"/>
    </source>
</evidence>
<gene>
    <name evidence="9" type="ORF">NB646_04575</name>
</gene>
<dbReference type="Pfam" id="PF13515">
    <property type="entry name" value="FUSC_2"/>
    <property type="match status" value="1"/>
</dbReference>
<feature type="transmembrane region" description="Helical" evidence="7">
    <location>
        <begin position="56"/>
        <end position="76"/>
    </location>
</feature>
<evidence type="ECO:0000256" key="1">
    <source>
        <dbReference type="ARBA" id="ARBA00004651"/>
    </source>
</evidence>
<name>A0A9E9LD85_9BURK</name>
<evidence type="ECO:0000256" key="4">
    <source>
        <dbReference type="ARBA" id="ARBA00022989"/>
    </source>
</evidence>
<proteinExistence type="inferred from homology"/>
<keyword evidence="5 7" id="KW-0472">Membrane</keyword>
<reference evidence="9" key="1">
    <citation type="journal article" date="2022" name="Front. Microbiol.">
        <title>New perspectives on an old grouping: The genomic and phenotypic variability of Oxalobacter formigenes and the implications for calcium oxalate stone prevention.</title>
        <authorList>
            <person name="Chmiel J.A."/>
            <person name="Carr C."/>
            <person name="Stuivenberg G.A."/>
            <person name="Venema R."/>
            <person name="Chanyi R.M."/>
            <person name="Al K.F."/>
            <person name="Giguere D."/>
            <person name="Say H."/>
            <person name="Akouris P.P."/>
            <person name="Dominguez Romero S.A."/>
            <person name="Kwong A."/>
            <person name="Tai V."/>
            <person name="Koval S.F."/>
            <person name="Razvi H."/>
            <person name="Bjazevic J."/>
            <person name="Burton J.P."/>
        </authorList>
    </citation>
    <scope>NUCLEOTIDE SEQUENCE</scope>
    <source>
        <strain evidence="9">OxK</strain>
    </source>
</reference>
<evidence type="ECO:0000313" key="9">
    <source>
        <dbReference type="EMBL" id="WAV91998.1"/>
    </source>
</evidence>
<feature type="transmembrane region" description="Helical" evidence="7">
    <location>
        <begin position="167"/>
        <end position="186"/>
    </location>
</feature>
<organism evidence="9">
    <name type="scientific">Oxalobacter aliiformigenes</name>
    <dbReference type="NCBI Taxonomy" id="2946593"/>
    <lineage>
        <taxon>Bacteria</taxon>
        <taxon>Pseudomonadati</taxon>
        <taxon>Pseudomonadota</taxon>
        <taxon>Betaproteobacteria</taxon>
        <taxon>Burkholderiales</taxon>
        <taxon>Oxalobacteraceae</taxon>
        <taxon>Oxalobacter</taxon>
    </lineage>
</organism>
<comment type="subcellular location">
    <subcellularLocation>
        <location evidence="1">Cell membrane</location>
        <topology evidence="1">Multi-pass membrane protein</topology>
    </subcellularLocation>
</comment>
<dbReference type="RefSeq" id="WP_269316292.1">
    <property type="nucleotide sequence ID" value="NZ_CP098251.1"/>
</dbReference>
<feature type="domain" description="Integral membrane bound transporter" evidence="8">
    <location>
        <begin position="14"/>
        <end position="103"/>
    </location>
</feature>
<protein>
    <submittedName>
        <fullName evidence="9">FUSC family protein</fullName>
    </submittedName>
</protein>
<accession>A0A9E9LD85</accession>
<evidence type="ECO:0000256" key="6">
    <source>
        <dbReference type="ARBA" id="ARBA00043993"/>
    </source>
</evidence>
<dbReference type="AlphaFoldDB" id="A0A9E9LD85"/>
<dbReference type="EMBL" id="CP098251">
    <property type="protein sequence ID" value="WAV91998.1"/>
    <property type="molecule type" value="Genomic_DNA"/>
</dbReference>
<evidence type="ECO:0000256" key="3">
    <source>
        <dbReference type="ARBA" id="ARBA00022692"/>
    </source>
</evidence>
<feature type="transmembrane region" description="Helical" evidence="7">
    <location>
        <begin position="82"/>
        <end position="99"/>
    </location>
</feature>
<evidence type="ECO:0000259" key="8">
    <source>
        <dbReference type="Pfam" id="PF13515"/>
    </source>
</evidence>
<keyword evidence="3 7" id="KW-0812">Transmembrane</keyword>
<evidence type="ECO:0000256" key="7">
    <source>
        <dbReference type="SAM" id="Phobius"/>
    </source>
</evidence>
<keyword evidence="4 7" id="KW-1133">Transmembrane helix</keyword>
<dbReference type="Proteomes" id="UP001164819">
    <property type="component" value="Chromosome"/>
</dbReference>
<dbReference type="PANTHER" id="PTHR30509">
    <property type="entry name" value="P-HYDROXYBENZOIC ACID EFFLUX PUMP SUBUNIT-RELATED"/>
    <property type="match status" value="1"/>
</dbReference>
<sequence length="201" mass="22468">MGKLIVKAALSVFICCLIYEFFDIGTGIPFYSGIATIICLQPEIKSTFRVGMNRTIGTLIGGLTGMAVLFIIREFSIFRFPMLQYLLISFCILPLMYIAEAVKKNPLSAVLKKKNDLRKLFSIAPLIFLADFMRKSALTNITCVAFLSVTITHGTDPSISNFAFNRIVDTLIGVFVSFFINIIPIGHQEKLNSREEDIHVD</sequence>
<keyword evidence="2" id="KW-1003">Cell membrane</keyword>
<dbReference type="PANTHER" id="PTHR30509:SF9">
    <property type="entry name" value="MULTIDRUG RESISTANCE PROTEIN MDTO"/>
    <property type="match status" value="1"/>
</dbReference>
<dbReference type="InterPro" id="IPR049453">
    <property type="entry name" value="Memb_transporter_dom"/>
</dbReference>
<comment type="similarity">
    <text evidence="6">Belongs to the YccS/YhfK family.</text>
</comment>